<dbReference type="SUPFAM" id="SSF48403">
    <property type="entry name" value="Ankyrin repeat"/>
    <property type="match status" value="1"/>
</dbReference>
<dbReference type="Proteomes" id="UP000076584">
    <property type="component" value="Unassembled WGS sequence"/>
</dbReference>
<evidence type="ECO:0000256" key="1">
    <source>
        <dbReference type="ARBA" id="ARBA00022737"/>
    </source>
</evidence>
<dbReference type="PROSITE" id="PS50297">
    <property type="entry name" value="ANK_REP_REGION"/>
    <property type="match status" value="1"/>
</dbReference>
<keyword evidence="5" id="KW-1185">Reference proteome</keyword>
<organism evidence="4 5">
    <name type="scientific">Colletotrichum incanum</name>
    <name type="common">Soybean anthracnose fungus</name>
    <dbReference type="NCBI Taxonomy" id="1573173"/>
    <lineage>
        <taxon>Eukaryota</taxon>
        <taxon>Fungi</taxon>
        <taxon>Dikarya</taxon>
        <taxon>Ascomycota</taxon>
        <taxon>Pezizomycotina</taxon>
        <taxon>Sordariomycetes</taxon>
        <taxon>Hypocreomycetidae</taxon>
        <taxon>Glomerellales</taxon>
        <taxon>Glomerellaceae</taxon>
        <taxon>Colletotrichum</taxon>
        <taxon>Colletotrichum spaethianum species complex</taxon>
    </lineage>
</organism>
<proteinExistence type="predicted"/>
<reference evidence="4 5" key="1">
    <citation type="submission" date="2015-06" db="EMBL/GenBank/DDBJ databases">
        <title>Survival trade-offs in plant roots during colonization by closely related pathogenic and mutualistic fungi.</title>
        <authorList>
            <person name="Hacquard S."/>
            <person name="Kracher B."/>
            <person name="Hiruma K."/>
            <person name="Weinman A."/>
            <person name="Muench P."/>
            <person name="Garrido Oter R."/>
            <person name="Ver Loren van Themaat E."/>
            <person name="Dallerey J.-F."/>
            <person name="Damm U."/>
            <person name="Henrissat B."/>
            <person name="Lespinet O."/>
            <person name="Thon M."/>
            <person name="Kemen E."/>
            <person name="McHardy A.C."/>
            <person name="Schulze-Lefert P."/>
            <person name="O'Connell R.J."/>
        </authorList>
    </citation>
    <scope>NUCLEOTIDE SEQUENCE [LARGE SCALE GENOMIC DNA]</scope>
    <source>
        <strain evidence="4 5">MAFF 238704</strain>
    </source>
</reference>
<name>A0A166RRZ2_COLIC</name>
<evidence type="ECO:0000256" key="3">
    <source>
        <dbReference type="PROSITE-ProRule" id="PRU00023"/>
    </source>
</evidence>
<evidence type="ECO:0000313" key="5">
    <source>
        <dbReference type="Proteomes" id="UP000076584"/>
    </source>
</evidence>
<dbReference type="PROSITE" id="PS50088">
    <property type="entry name" value="ANK_REPEAT"/>
    <property type="match status" value="1"/>
</dbReference>
<dbReference type="AlphaFoldDB" id="A0A166RRZ2"/>
<dbReference type="PANTHER" id="PTHR24198:SF165">
    <property type="entry name" value="ANKYRIN REPEAT-CONTAINING PROTEIN-RELATED"/>
    <property type="match status" value="1"/>
</dbReference>
<keyword evidence="1" id="KW-0677">Repeat</keyword>
<feature type="repeat" description="ANK" evidence="3">
    <location>
        <begin position="174"/>
        <end position="206"/>
    </location>
</feature>
<protein>
    <submittedName>
        <fullName evidence="4">Ankyrin-2 ankyrin</fullName>
    </submittedName>
</protein>
<evidence type="ECO:0000256" key="2">
    <source>
        <dbReference type="ARBA" id="ARBA00023043"/>
    </source>
</evidence>
<dbReference type="Pfam" id="PF00023">
    <property type="entry name" value="Ank"/>
    <property type="match status" value="1"/>
</dbReference>
<dbReference type="InterPro" id="IPR036770">
    <property type="entry name" value="Ankyrin_rpt-contain_sf"/>
</dbReference>
<dbReference type="SMART" id="SM00248">
    <property type="entry name" value="ANK"/>
    <property type="match status" value="3"/>
</dbReference>
<dbReference type="Pfam" id="PF13606">
    <property type="entry name" value="Ank_3"/>
    <property type="match status" value="1"/>
</dbReference>
<dbReference type="InterPro" id="IPR002110">
    <property type="entry name" value="Ankyrin_rpt"/>
</dbReference>
<comment type="caution">
    <text evidence="4">The sequence shown here is derived from an EMBL/GenBank/DDBJ whole genome shotgun (WGS) entry which is preliminary data.</text>
</comment>
<sequence>MGSEEAQLITRALLVLPQANPVMDTRPWEANKQESLGVLLGERMEHVYDQTLDFAEFQTIMRNYATDLQRLLTCRALSPGPGELLPLGLDTAQTVLTVVFGRFLSHSRQNYTSSNHSFETCLIDNWVRDIIVRFDEKGINIPKDYLSTTGSRGWELADLSFLTDEVGFNEADRQGHTLLHLAILSGNSAMTQELLELGADPSPKPTPNGHTLFHYVAARGDEESYRQLRLHEQTISSEEIPGLDGFLPLHYAVLQCHLSVVKAILAQHSENPEYINEETTVSGITALGLAISHRYENKQRSQENEMVMFWPNAQESTFKSTVQRKGRYFMR</sequence>
<evidence type="ECO:0000313" key="4">
    <source>
        <dbReference type="EMBL" id="KZL69643.1"/>
    </source>
</evidence>
<dbReference type="PANTHER" id="PTHR24198">
    <property type="entry name" value="ANKYRIN REPEAT AND PROTEIN KINASE DOMAIN-CONTAINING PROTEIN"/>
    <property type="match status" value="1"/>
</dbReference>
<gene>
    <name evidence="4" type="ORF">CI238_00758</name>
</gene>
<dbReference type="Gene3D" id="1.25.40.20">
    <property type="entry name" value="Ankyrin repeat-containing domain"/>
    <property type="match status" value="1"/>
</dbReference>
<dbReference type="EMBL" id="LFIW01002480">
    <property type="protein sequence ID" value="KZL69643.1"/>
    <property type="molecule type" value="Genomic_DNA"/>
</dbReference>
<accession>A0A166RRZ2</accession>
<keyword evidence="2 3" id="KW-0040">ANK repeat</keyword>
<dbReference type="STRING" id="1573173.A0A166RRZ2"/>